<dbReference type="Gene3D" id="3.30.530.20">
    <property type="match status" value="1"/>
</dbReference>
<sequence length="205" mass="22907">MKRVLGVVAFLFIFSSTGLLAQDNWELKKDEDGIKVYTRKLGDEKLKEIKVVADMPGTTDQLVQVLLDVANHKNWVYGIKESRLLKQTDQSSLIYYSVADLPWPVSDRDMVLQLSVTTDPATQEATIQSKSQLDYMPHQKGKVRVPYSTASWKITPLPDKAIQAEYVFSVNPGGSLPAWVVNSVATTGPYNSFVELRKLMAAATR</sequence>
<dbReference type="PIRSF" id="PIRSF039033">
    <property type="entry name" value="START_dom"/>
    <property type="match status" value="1"/>
</dbReference>
<feature type="signal peptide" evidence="1">
    <location>
        <begin position="1"/>
        <end position="21"/>
    </location>
</feature>
<dbReference type="InterPro" id="IPR002913">
    <property type="entry name" value="START_lipid-bd_dom"/>
</dbReference>
<evidence type="ECO:0000313" key="3">
    <source>
        <dbReference type="EMBL" id="TXK44880.1"/>
    </source>
</evidence>
<dbReference type="PROSITE" id="PS50848">
    <property type="entry name" value="START"/>
    <property type="match status" value="1"/>
</dbReference>
<dbReference type="SUPFAM" id="SSF55961">
    <property type="entry name" value="Bet v1-like"/>
    <property type="match status" value="1"/>
</dbReference>
<dbReference type="Pfam" id="PF01852">
    <property type="entry name" value="START"/>
    <property type="match status" value="1"/>
</dbReference>
<dbReference type="RefSeq" id="WP_147922198.1">
    <property type="nucleotide sequence ID" value="NZ_VRTY01000046.1"/>
</dbReference>
<dbReference type="PANTHER" id="PTHR19308">
    <property type="entry name" value="PHOSPHATIDYLCHOLINE TRANSFER PROTEIN"/>
    <property type="match status" value="1"/>
</dbReference>
<evidence type="ECO:0000259" key="2">
    <source>
        <dbReference type="PROSITE" id="PS50848"/>
    </source>
</evidence>
<organism evidence="3 4">
    <name type="scientific">Pontibacter qinzhouensis</name>
    <dbReference type="NCBI Taxonomy" id="2603253"/>
    <lineage>
        <taxon>Bacteria</taxon>
        <taxon>Pseudomonadati</taxon>
        <taxon>Bacteroidota</taxon>
        <taxon>Cytophagia</taxon>
        <taxon>Cytophagales</taxon>
        <taxon>Hymenobacteraceae</taxon>
        <taxon>Pontibacter</taxon>
    </lineage>
</organism>
<dbReference type="Proteomes" id="UP000321926">
    <property type="component" value="Unassembled WGS sequence"/>
</dbReference>
<dbReference type="InterPro" id="IPR023393">
    <property type="entry name" value="START-like_dom_sf"/>
</dbReference>
<proteinExistence type="predicted"/>
<reference evidence="3 4" key="1">
    <citation type="submission" date="2019-08" db="EMBL/GenBank/DDBJ databases">
        <authorList>
            <person name="Shi S."/>
        </authorList>
    </citation>
    <scope>NUCLEOTIDE SEQUENCE [LARGE SCALE GENOMIC DNA]</scope>
    <source>
        <strain evidence="3 4">GY10130</strain>
    </source>
</reference>
<feature type="domain" description="START" evidence="2">
    <location>
        <begin position="22"/>
        <end position="205"/>
    </location>
</feature>
<protein>
    <submittedName>
        <fullName evidence="3">Lipid-binding protein</fullName>
    </submittedName>
</protein>
<gene>
    <name evidence="3" type="ORF">FVR03_13060</name>
</gene>
<evidence type="ECO:0000313" key="4">
    <source>
        <dbReference type="Proteomes" id="UP000321926"/>
    </source>
</evidence>
<dbReference type="InterPro" id="IPR051213">
    <property type="entry name" value="START_lipid_transfer"/>
</dbReference>
<dbReference type="InterPro" id="IPR028347">
    <property type="entry name" value="START_dom_prot"/>
</dbReference>
<dbReference type="GO" id="GO:0008289">
    <property type="term" value="F:lipid binding"/>
    <property type="evidence" value="ECO:0007669"/>
    <property type="project" value="InterPro"/>
</dbReference>
<accession>A0A5C8K3Q0</accession>
<keyword evidence="1" id="KW-0732">Signal</keyword>
<dbReference type="PANTHER" id="PTHR19308:SF14">
    <property type="entry name" value="START DOMAIN-CONTAINING PROTEIN"/>
    <property type="match status" value="1"/>
</dbReference>
<feature type="chain" id="PRO_5022853396" evidence="1">
    <location>
        <begin position="22"/>
        <end position="205"/>
    </location>
</feature>
<evidence type="ECO:0000256" key="1">
    <source>
        <dbReference type="SAM" id="SignalP"/>
    </source>
</evidence>
<dbReference type="GO" id="GO:0005737">
    <property type="term" value="C:cytoplasm"/>
    <property type="evidence" value="ECO:0007669"/>
    <property type="project" value="UniProtKB-ARBA"/>
</dbReference>
<dbReference type="OrthoDB" id="5734556at2"/>
<dbReference type="AlphaFoldDB" id="A0A5C8K3Q0"/>
<dbReference type="EMBL" id="VRTY01000046">
    <property type="protein sequence ID" value="TXK44880.1"/>
    <property type="molecule type" value="Genomic_DNA"/>
</dbReference>
<dbReference type="CDD" id="cd08876">
    <property type="entry name" value="START_1"/>
    <property type="match status" value="1"/>
</dbReference>
<name>A0A5C8K3Q0_9BACT</name>
<comment type="caution">
    <text evidence="3">The sequence shown here is derived from an EMBL/GenBank/DDBJ whole genome shotgun (WGS) entry which is preliminary data.</text>
</comment>
<keyword evidence="4" id="KW-1185">Reference proteome</keyword>